<accession>A0ABP7CF01</accession>
<protein>
    <submittedName>
        <fullName evidence="2">Uncharacterized protein</fullName>
    </submittedName>
</protein>
<organism evidence="2 3">
    <name type="scientific">Lentzea roselyniae</name>
    <dbReference type="NCBI Taxonomy" id="531940"/>
    <lineage>
        <taxon>Bacteria</taxon>
        <taxon>Bacillati</taxon>
        <taxon>Actinomycetota</taxon>
        <taxon>Actinomycetes</taxon>
        <taxon>Pseudonocardiales</taxon>
        <taxon>Pseudonocardiaceae</taxon>
        <taxon>Lentzea</taxon>
    </lineage>
</organism>
<name>A0ABP7CF01_9PSEU</name>
<sequence>MKSLSTNAKGATAITSVAIAVVLSAGTAQAVASGNIEVCGTNEARITVKFLERGGMSVIPTAK</sequence>
<feature type="chain" id="PRO_5046497880" evidence="1">
    <location>
        <begin position="31"/>
        <end position="63"/>
    </location>
</feature>
<reference evidence="3" key="1">
    <citation type="journal article" date="2019" name="Int. J. Syst. Evol. Microbiol.">
        <title>The Global Catalogue of Microorganisms (GCM) 10K type strain sequencing project: providing services to taxonomists for standard genome sequencing and annotation.</title>
        <authorList>
            <consortium name="The Broad Institute Genomics Platform"/>
            <consortium name="The Broad Institute Genome Sequencing Center for Infectious Disease"/>
            <person name="Wu L."/>
            <person name="Ma J."/>
        </authorList>
    </citation>
    <scope>NUCLEOTIDE SEQUENCE [LARGE SCALE GENOMIC DNA]</scope>
    <source>
        <strain evidence="3">JCM 17494</strain>
    </source>
</reference>
<evidence type="ECO:0000313" key="2">
    <source>
        <dbReference type="EMBL" id="GAA3689175.1"/>
    </source>
</evidence>
<dbReference type="RefSeq" id="WP_346137261.1">
    <property type="nucleotide sequence ID" value="NZ_BAABBE010000078.1"/>
</dbReference>
<keyword evidence="1" id="KW-0732">Signal</keyword>
<evidence type="ECO:0000256" key="1">
    <source>
        <dbReference type="SAM" id="SignalP"/>
    </source>
</evidence>
<feature type="signal peptide" evidence="1">
    <location>
        <begin position="1"/>
        <end position="30"/>
    </location>
</feature>
<dbReference type="EMBL" id="BAABBE010000078">
    <property type="protein sequence ID" value="GAA3689175.1"/>
    <property type="molecule type" value="Genomic_DNA"/>
</dbReference>
<evidence type="ECO:0000313" key="3">
    <source>
        <dbReference type="Proteomes" id="UP001500711"/>
    </source>
</evidence>
<dbReference type="Proteomes" id="UP001500711">
    <property type="component" value="Unassembled WGS sequence"/>
</dbReference>
<keyword evidence="3" id="KW-1185">Reference proteome</keyword>
<gene>
    <name evidence="2" type="ORF">GCM10022267_89950</name>
</gene>
<proteinExistence type="predicted"/>
<comment type="caution">
    <text evidence="2">The sequence shown here is derived from an EMBL/GenBank/DDBJ whole genome shotgun (WGS) entry which is preliminary data.</text>
</comment>